<dbReference type="Pfam" id="PF13561">
    <property type="entry name" value="adh_short_C2"/>
    <property type="match status" value="1"/>
</dbReference>
<evidence type="ECO:0000313" key="4">
    <source>
        <dbReference type="Proteomes" id="UP000199474"/>
    </source>
</evidence>
<dbReference type="EMBL" id="FOMR01000016">
    <property type="protein sequence ID" value="SFE44537.1"/>
    <property type="molecule type" value="Genomic_DNA"/>
</dbReference>
<gene>
    <name evidence="3" type="ORF">SAMN05216238_11646</name>
</gene>
<dbReference type="PANTHER" id="PTHR24321:SF8">
    <property type="entry name" value="ESTRADIOL 17-BETA-DEHYDROGENASE 8-RELATED"/>
    <property type="match status" value="1"/>
</dbReference>
<dbReference type="AlphaFoldDB" id="A0A1I2ALE2"/>
<dbReference type="RefSeq" id="WP_090087471.1">
    <property type="nucleotide sequence ID" value="NZ_FOMR01000016.1"/>
</dbReference>
<dbReference type="PRINTS" id="PR00080">
    <property type="entry name" value="SDRFAMILY"/>
</dbReference>
<dbReference type="InterPro" id="IPR020904">
    <property type="entry name" value="Sc_DH/Rdtase_CS"/>
</dbReference>
<keyword evidence="4" id="KW-1185">Reference proteome</keyword>
<evidence type="ECO:0000256" key="1">
    <source>
        <dbReference type="ARBA" id="ARBA00006484"/>
    </source>
</evidence>
<dbReference type="OrthoDB" id="9803333at2"/>
<sequence length="249" mass="26522">MTFGNKTIVVAGAGGGMGKAIVETLLNENANVVGCDLNIASLEALEANDQFLGVEGNLLDEETVRTVFKQGKATFGRIDGLVNAAGVAQNSTPIEQVELKEWYKIIDINMTMTFLTCREAAVYMKEQGSGAIVNIGSVSVTRPRPGLQSYVASKGAVESFTKALALELADDRINVNILHPGPSDTNMLGQFAQEGADVEKMKATVFKDSVPLGRLIKPEDIARSVKFLLSEDAGMVTGSVFHVDGGRNI</sequence>
<dbReference type="Proteomes" id="UP000199474">
    <property type="component" value="Unassembled WGS sequence"/>
</dbReference>
<organism evidence="3 4">
    <name type="scientific">Lentibacillus persicus</name>
    <dbReference type="NCBI Taxonomy" id="640948"/>
    <lineage>
        <taxon>Bacteria</taxon>
        <taxon>Bacillati</taxon>
        <taxon>Bacillota</taxon>
        <taxon>Bacilli</taxon>
        <taxon>Bacillales</taxon>
        <taxon>Bacillaceae</taxon>
        <taxon>Lentibacillus</taxon>
    </lineage>
</organism>
<dbReference type="FunFam" id="3.40.50.720:FF:000084">
    <property type="entry name" value="Short-chain dehydrogenase reductase"/>
    <property type="match status" value="1"/>
</dbReference>
<dbReference type="STRING" id="640948.SAMN05216238_11646"/>
<keyword evidence="2" id="KW-0560">Oxidoreductase</keyword>
<name>A0A1I2ALE2_9BACI</name>
<dbReference type="PANTHER" id="PTHR24321">
    <property type="entry name" value="DEHYDROGENASES, SHORT CHAIN"/>
    <property type="match status" value="1"/>
</dbReference>
<dbReference type="PRINTS" id="PR00081">
    <property type="entry name" value="GDHRDH"/>
</dbReference>
<dbReference type="CDD" id="cd05233">
    <property type="entry name" value="SDR_c"/>
    <property type="match status" value="1"/>
</dbReference>
<dbReference type="PROSITE" id="PS00061">
    <property type="entry name" value="ADH_SHORT"/>
    <property type="match status" value="1"/>
</dbReference>
<dbReference type="GO" id="GO:0016491">
    <property type="term" value="F:oxidoreductase activity"/>
    <property type="evidence" value="ECO:0007669"/>
    <property type="project" value="UniProtKB-KW"/>
</dbReference>
<evidence type="ECO:0000313" key="3">
    <source>
        <dbReference type="EMBL" id="SFE44537.1"/>
    </source>
</evidence>
<protein>
    <submittedName>
        <fullName evidence="3">3-oxoacyl-[acyl-carrier protein] reductase</fullName>
    </submittedName>
</protein>
<accession>A0A1I2ALE2</accession>
<dbReference type="InterPro" id="IPR036291">
    <property type="entry name" value="NAD(P)-bd_dom_sf"/>
</dbReference>
<dbReference type="InterPro" id="IPR002347">
    <property type="entry name" value="SDR_fam"/>
</dbReference>
<evidence type="ECO:0000256" key="2">
    <source>
        <dbReference type="ARBA" id="ARBA00023002"/>
    </source>
</evidence>
<proteinExistence type="inferred from homology"/>
<dbReference type="GO" id="GO:0008206">
    <property type="term" value="P:bile acid metabolic process"/>
    <property type="evidence" value="ECO:0007669"/>
    <property type="project" value="UniProtKB-ARBA"/>
</dbReference>
<dbReference type="SUPFAM" id="SSF51735">
    <property type="entry name" value="NAD(P)-binding Rossmann-fold domains"/>
    <property type="match status" value="1"/>
</dbReference>
<reference evidence="4" key="1">
    <citation type="submission" date="2016-10" db="EMBL/GenBank/DDBJ databases">
        <authorList>
            <person name="Varghese N."/>
            <person name="Submissions S."/>
        </authorList>
    </citation>
    <scope>NUCLEOTIDE SEQUENCE [LARGE SCALE GENOMIC DNA]</scope>
    <source>
        <strain evidence="4">DSM 22530</strain>
    </source>
</reference>
<dbReference type="Gene3D" id="3.40.50.720">
    <property type="entry name" value="NAD(P)-binding Rossmann-like Domain"/>
    <property type="match status" value="1"/>
</dbReference>
<comment type="similarity">
    <text evidence="1">Belongs to the short-chain dehydrogenases/reductases (SDR) family.</text>
</comment>